<dbReference type="InterPro" id="IPR036890">
    <property type="entry name" value="HATPase_C_sf"/>
</dbReference>
<keyword evidence="3" id="KW-0597">Phosphoprotein</keyword>
<dbReference type="InterPro" id="IPR050351">
    <property type="entry name" value="BphY/WalK/GraS-like"/>
</dbReference>
<feature type="domain" description="Histidine kinase/HSP90-like ATPase" evidence="7">
    <location>
        <begin position="226"/>
        <end position="343"/>
    </location>
</feature>
<keyword evidence="4" id="KW-0808">Transferase</keyword>
<dbReference type="GO" id="GO:0004721">
    <property type="term" value="F:phosphoprotein phosphatase activity"/>
    <property type="evidence" value="ECO:0007669"/>
    <property type="project" value="TreeGrafter"/>
</dbReference>
<dbReference type="EMBL" id="RQFK01000007">
    <property type="protein sequence ID" value="TGK87928.1"/>
    <property type="molecule type" value="Genomic_DNA"/>
</dbReference>
<evidence type="ECO:0000256" key="3">
    <source>
        <dbReference type="ARBA" id="ARBA00022553"/>
    </source>
</evidence>
<gene>
    <name evidence="8" type="ORF">EHQ24_01590</name>
</gene>
<comment type="caution">
    <text evidence="8">The sequence shown here is derived from an EMBL/GenBank/DDBJ whole genome shotgun (WGS) entry which is preliminary data.</text>
</comment>
<dbReference type="Gene3D" id="3.30.565.10">
    <property type="entry name" value="Histidine kinase-like ATPase, C-terminal domain"/>
    <property type="match status" value="1"/>
</dbReference>
<dbReference type="OrthoDB" id="9780487at2"/>
<evidence type="ECO:0000256" key="2">
    <source>
        <dbReference type="ARBA" id="ARBA00012438"/>
    </source>
</evidence>
<dbReference type="Proteomes" id="UP000298009">
    <property type="component" value="Unassembled WGS sequence"/>
</dbReference>
<proteinExistence type="predicted"/>
<organism evidence="8 9">
    <name type="scientific">Leptospira noumeaensis</name>
    <dbReference type="NCBI Taxonomy" id="2484964"/>
    <lineage>
        <taxon>Bacteria</taxon>
        <taxon>Pseudomonadati</taxon>
        <taxon>Spirochaetota</taxon>
        <taxon>Spirochaetia</taxon>
        <taxon>Leptospirales</taxon>
        <taxon>Leptospiraceae</taxon>
        <taxon>Leptospira</taxon>
    </lineage>
</organism>
<dbReference type="RefSeq" id="WP_135599948.1">
    <property type="nucleotide sequence ID" value="NZ_RQFK01000007.1"/>
</dbReference>
<evidence type="ECO:0000259" key="7">
    <source>
        <dbReference type="SMART" id="SM00387"/>
    </source>
</evidence>
<evidence type="ECO:0000313" key="9">
    <source>
        <dbReference type="Proteomes" id="UP000298009"/>
    </source>
</evidence>
<evidence type="ECO:0000256" key="4">
    <source>
        <dbReference type="ARBA" id="ARBA00022679"/>
    </source>
</evidence>
<dbReference type="SMART" id="SM00387">
    <property type="entry name" value="HATPase_c"/>
    <property type="match status" value="1"/>
</dbReference>
<evidence type="ECO:0000256" key="1">
    <source>
        <dbReference type="ARBA" id="ARBA00000085"/>
    </source>
</evidence>
<dbReference type="InterPro" id="IPR003594">
    <property type="entry name" value="HATPase_dom"/>
</dbReference>
<dbReference type="SUPFAM" id="SSF55874">
    <property type="entry name" value="ATPase domain of HSP90 chaperone/DNA topoisomerase II/histidine kinase"/>
    <property type="match status" value="1"/>
</dbReference>
<keyword evidence="9" id="KW-1185">Reference proteome</keyword>
<evidence type="ECO:0000313" key="8">
    <source>
        <dbReference type="EMBL" id="TGK87928.1"/>
    </source>
</evidence>
<keyword evidence="5 8" id="KW-0418">Kinase</keyword>
<evidence type="ECO:0000256" key="5">
    <source>
        <dbReference type="ARBA" id="ARBA00022777"/>
    </source>
</evidence>
<dbReference type="GO" id="GO:0005886">
    <property type="term" value="C:plasma membrane"/>
    <property type="evidence" value="ECO:0007669"/>
    <property type="project" value="TreeGrafter"/>
</dbReference>
<sequence>MLPFYNRYDKKIYHGTVFSLNSYCSEIFGDKCIRHYEKINKPGISICPYGYNTIVTDILKNKIYSSLLIKDKFNDKKLSSIKSKNNFLTEEEVRKAISVESNQEATLLQINDDKALITDVFHEVRKINRDLVTQSTELSKILHEQYNDDDATSHLNLIRNILASTNLLSIRLDSYEYFHNPEAITTAKLSNISIYKKFDKVKKILYTTCKFKKIQINLNGYSKMTINGFQIFDILPYILIDNAVKYSPSMEEINITFDDKLKKIEIENIGPEIDPTELQKLSQKGFRPKNSLGYQGTGTGLFLAKQICKLHNIEISFNSKFAYKVSSINENHHKFNVTLDFRNVV</sequence>
<dbReference type="EC" id="2.7.13.3" evidence="2"/>
<protein>
    <recommendedName>
        <fullName evidence="2">histidine kinase</fullName>
        <ecNumber evidence="2">2.7.13.3</ecNumber>
    </recommendedName>
</protein>
<dbReference type="AlphaFoldDB" id="A0A4R9IHH9"/>
<name>A0A4R9IHH9_9LEPT</name>
<comment type="catalytic activity">
    <reaction evidence="1">
        <text>ATP + protein L-histidine = ADP + protein N-phospho-L-histidine.</text>
        <dbReference type="EC" id="2.7.13.3"/>
    </reaction>
</comment>
<reference evidence="8" key="1">
    <citation type="journal article" date="2019" name="PLoS Negl. Trop. Dis.">
        <title>Revisiting the worldwide diversity of Leptospira species in the environment.</title>
        <authorList>
            <person name="Vincent A.T."/>
            <person name="Schiettekatte O."/>
            <person name="Bourhy P."/>
            <person name="Veyrier F.J."/>
            <person name="Picardeau M."/>
        </authorList>
    </citation>
    <scope>NUCLEOTIDE SEQUENCE [LARGE SCALE GENOMIC DNA]</scope>
    <source>
        <strain evidence="8">201800287</strain>
    </source>
</reference>
<evidence type="ECO:0000256" key="6">
    <source>
        <dbReference type="ARBA" id="ARBA00023012"/>
    </source>
</evidence>
<keyword evidence="6" id="KW-0902">Two-component regulatory system</keyword>
<dbReference type="PANTHER" id="PTHR45453">
    <property type="entry name" value="PHOSPHATE REGULON SENSOR PROTEIN PHOR"/>
    <property type="match status" value="1"/>
</dbReference>
<dbReference type="GO" id="GO:0016036">
    <property type="term" value="P:cellular response to phosphate starvation"/>
    <property type="evidence" value="ECO:0007669"/>
    <property type="project" value="TreeGrafter"/>
</dbReference>
<dbReference type="Pfam" id="PF02518">
    <property type="entry name" value="HATPase_c"/>
    <property type="match status" value="1"/>
</dbReference>
<accession>A0A4R9IHH9</accession>
<dbReference type="PANTHER" id="PTHR45453:SF1">
    <property type="entry name" value="PHOSPHATE REGULON SENSOR PROTEIN PHOR"/>
    <property type="match status" value="1"/>
</dbReference>
<dbReference type="GO" id="GO:0000155">
    <property type="term" value="F:phosphorelay sensor kinase activity"/>
    <property type="evidence" value="ECO:0007669"/>
    <property type="project" value="TreeGrafter"/>
</dbReference>